<dbReference type="Gene3D" id="3.40.33.10">
    <property type="entry name" value="CAP"/>
    <property type="match status" value="2"/>
</dbReference>
<evidence type="ECO:0000259" key="2">
    <source>
        <dbReference type="Pfam" id="PF00188"/>
    </source>
</evidence>
<dbReference type="PANTHER" id="PTHR31157:SF1">
    <property type="entry name" value="SCP DOMAIN-CONTAINING PROTEIN"/>
    <property type="match status" value="1"/>
</dbReference>
<feature type="compositionally biased region" description="Basic and acidic residues" evidence="1">
    <location>
        <begin position="257"/>
        <end position="274"/>
    </location>
</feature>
<sequence length="831" mass="95903">MTSDSIISKITLFLNTFRTENQEGIINKGTLNSLAKNQLKNPDEFNIKESKSSIRKWFRDSIQYKEPFIWIRSGDSEKFKMTDFQNFIKNDQEIVDLLGSDYTHYGITLSRKQNHFDIILILAKMNSEELINTTIIQTYINAIDRLRRISNCKKIEWSEYLYQLSMKQLKNNIKNNNLSAQNSVEKYISDFVKNFKTGYVQKEGDLEDVMKYCSHWSTDDQFRNDAIGDYDKFGINWIINENGFTIFYIFSKKLDKSKETKESQRKENTTENKPSKNTNEANTTPKPTMNENKSNPKPTMNENKSNPNQPSPRNPVSKISVKKMESTNRQEKPENLPSVSSRRKSIDGPSQTNPTKKIVVSSTKANENQKVDSPKQDNAAKKNEKPNEIQLSHQPLDTSHSQVIPLTNNVSQDFSVNKPISRSEETFIVNNESFYPYSYDDVFKILDQFNKMRIAKKFKPMTFSKEYSDIIQKTLEENYTSLQNMNSEWRKKVQDEISSKLLKECYKKNFSFITGSGHRNPLIDHAYKSLSDESECPEEKYSHIALGAAIKGTGHAIVILSIKMYTPNIKLITSRNEMTLLSLKLTNEFRASQGKPPLSLSFELCGIAQPHADWMLENSNMSHHGCEERFKQMSRNSMASENVAVNSYIDFPVEKVINQWINSPGHRANMLSNTSSYGFAYATDGIYFYAIQLFSQYFVPNKNIFTSRYELTLQALNLINDFREKNGKMLLKLDNDLCGIAQQQADYMLQKGDCDLSCINERYKQMKPFKSVRVVVGYHAGQENFVEAMVKGWIEEPNNRKSILSNSSSYGFAYYTDGYNFSGLQFFVEYM</sequence>
<evidence type="ECO:0000313" key="4">
    <source>
        <dbReference type="Proteomes" id="UP000001542"/>
    </source>
</evidence>
<dbReference type="VEuPathDB" id="TrichDB:TVAGG3_0924390"/>
<dbReference type="InterPro" id="IPR035940">
    <property type="entry name" value="CAP_sf"/>
</dbReference>
<dbReference type="VEuPathDB" id="TrichDB:TVAGG3_1041460"/>
<dbReference type="AlphaFoldDB" id="A2DLA6"/>
<dbReference type="Pfam" id="PF00188">
    <property type="entry name" value="CAP"/>
    <property type="match status" value="2"/>
</dbReference>
<feature type="compositionally biased region" description="Polar residues" evidence="1">
    <location>
        <begin position="275"/>
        <end position="308"/>
    </location>
</feature>
<dbReference type="EMBL" id="DS113215">
    <property type="protein sequence ID" value="EAY18724.1"/>
    <property type="molecule type" value="Genomic_DNA"/>
</dbReference>
<feature type="domain" description="SCP" evidence="2">
    <location>
        <begin position="716"/>
        <end position="828"/>
    </location>
</feature>
<reference evidence="3" key="1">
    <citation type="submission" date="2006-10" db="EMBL/GenBank/DDBJ databases">
        <authorList>
            <person name="Amadeo P."/>
            <person name="Zhao Q."/>
            <person name="Wortman J."/>
            <person name="Fraser-Liggett C."/>
            <person name="Carlton J."/>
        </authorList>
    </citation>
    <scope>NUCLEOTIDE SEQUENCE</scope>
    <source>
        <strain evidence="3">G3</strain>
    </source>
</reference>
<accession>A2DLA6</accession>
<keyword evidence="4" id="KW-1185">Reference proteome</keyword>
<dbReference type="InterPro" id="IPR014044">
    <property type="entry name" value="CAP_dom"/>
</dbReference>
<name>A2DLA6_TRIV3</name>
<feature type="compositionally biased region" description="Polar residues" evidence="1">
    <location>
        <begin position="348"/>
        <end position="366"/>
    </location>
</feature>
<dbReference type="InParanoid" id="A2DLA6"/>
<dbReference type="SMR" id="A2DLA6"/>
<evidence type="ECO:0000313" key="3">
    <source>
        <dbReference type="EMBL" id="EAY18724.1"/>
    </source>
</evidence>
<reference evidence="3" key="2">
    <citation type="journal article" date="2007" name="Science">
        <title>Draft genome sequence of the sexually transmitted pathogen Trichomonas vaginalis.</title>
        <authorList>
            <person name="Carlton J.M."/>
            <person name="Hirt R.P."/>
            <person name="Silva J.C."/>
            <person name="Delcher A.L."/>
            <person name="Schatz M."/>
            <person name="Zhao Q."/>
            <person name="Wortman J.R."/>
            <person name="Bidwell S.L."/>
            <person name="Alsmark U.C.M."/>
            <person name="Besteiro S."/>
            <person name="Sicheritz-Ponten T."/>
            <person name="Noel C.J."/>
            <person name="Dacks J.B."/>
            <person name="Foster P.G."/>
            <person name="Simillion C."/>
            <person name="Van de Peer Y."/>
            <person name="Miranda-Saavedra D."/>
            <person name="Barton G.J."/>
            <person name="Westrop G.D."/>
            <person name="Mueller S."/>
            <person name="Dessi D."/>
            <person name="Fiori P.L."/>
            <person name="Ren Q."/>
            <person name="Paulsen I."/>
            <person name="Zhang H."/>
            <person name="Bastida-Corcuera F.D."/>
            <person name="Simoes-Barbosa A."/>
            <person name="Brown M.T."/>
            <person name="Hayes R.D."/>
            <person name="Mukherjee M."/>
            <person name="Okumura C.Y."/>
            <person name="Schneider R."/>
            <person name="Smith A.J."/>
            <person name="Vanacova S."/>
            <person name="Villalvazo M."/>
            <person name="Haas B.J."/>
            <person name="Pertea M."/>
            <person name="Feldblyum T.V."/>
            <person name="Utterback T.R."/>
            <person name="Shu C.L."/>
            <person name="Osoegawa K."/>
            <person name="de Jong P.J."/>
            <person name="Hrdy I."/>
            <person name="Horvathova L."/>
            <person name="Zubacova Z."/>
            <person name="Dolezal P."/>
            <person name="Malik S.B."/>
            <person name="Logsdon J.M. Jr."/>
            <person name="Henze K."/>
            <person name="Gupta A."/>
            <person name="Wang C.C."/>
            <person name="Dunne R.L."/>
            <person name="Upcroft J.A."/>
            <person name="Upcroft P."/>
            <person name="White O."/>
            <person name="Salzberg S.L."/>
            <person name="Tang P."/>
            <person name="Chiu C.-H."/>
            <person name="Lee Y.-S."/>
            <person name="Embley T.M."/>
            <person name="Coombs G.H."/>
            <person name="Mottram J.C."/>
            <person name="Tachezy J."/>
            <person name="Fraser-Liggett C.M."/>
            <person name="Johnson P.J."/>
        </authorList>
    </citation>
    <scope>NUCLEOTIDE SEQUENCE [LARGE SCALE GENOMIC DNA]</scope>
    <source>
        <strain evidence="3">G3</strain>
    </source>
</reference>
<organism evidence="3 4">
    <name type="scientific">Trichomonas vaginalis (strain ATCC PRA-98 / G3)</name>
    <dbReference type="NCBI Taxonomy" id="412133"/>
    <lineage>
        <taxon>Eukaryota</taxon>
        <taxon>Metamonada</taxon>
        <taxon>Parabasalia</taxon>
        <taxon>Trichomonadida</taxon>
        <taxon>Trichomonadidae</taxon>
        <taxon>Trichomonas</taxon>
    </lineage>
</organism>
<dbReference type="Proteomes" id="UP000001542">
    <property type="component" value="Unassembled WGS sequence"/>
</dbReference>
<evidence type="ECO:0000256" key="1">
    <source>
        <dbReference type="SAM" id="MobiDB-lite"/>
    </source>
</evidence>
<feature type="compositionally biased region" description="Basic and acidic residues" evidence="1">
    <location>
        <begin position="322"/>
        <end position="334"/>
    </location>
</feature>
<protein>
    <recommendedName>
        <fullName evidence="2">SCP domain-containing protein</fullName>
    </recommendedName>
</protein>
<feature type="compositionally biased region" description="Polar residues" evidence="1">
    <location>
        <begin position="389"/>
        <end position="402"/>
    </location>
</feature>
<feature type="region of interest" description="Disordered" evidence="1">
    <location>
        <begin position="257"/>
        <end position="402"/>
    </location>
</feature>
<feature type="domain" description="SCP" evidence="2">
    <location>
        <begin position="583"/>
        <end position="689"/>
    </location>
</feature>
<dbReference type="PANTHER" id="PTHR31157">
    <property type="entry name" value="SCP DOMAIN-CONTAINING PROTEIN"/>
    <property type="match status" value="1"/>
</dbReference>
<dbReference type="OrthoDB" id="568194at2759"/>
<proteinExistence type="predicted"/>
<dbReference type="CDD" id="cd05379">
    <property type="entry name" value="CAP_bacterial"/>
    <property type="match status" value="2"/>
</dbReference>
<dbReference type="SUPFAM" id="SSF55797">
    <property type="entry name" value="PR-1-like"/>
    <property type="match status" value="2"/>
</dbReference>
<gene>
    <name evidence="3" type="ORF">TVAG_267560</name>
</gene>
<feature type="compositionally biased region" description="Basic and acidic residues" evidence="1">
    <location>
        <begin position="367"/>
        <end position="387"/>
    </location>
</feature>
<dbReference type="VEuPathDB" id="TrichDB:TVAG_267560"/>